<evidence type="ECO:0000313" key="1">
    <source>
        <dbReference type="EMBL" id="ETN18288.1"/>
    </source>
</evidence>
<evidence type="ECO:0000313" key="2">
    <source>
        <dbReference type="Proteomes" id="UP000018817"/>
    </source>
</evidence>
<sequence>MLSCPSLAPSRAREYSYKAASTPVRPLFPLDRKAHSFCRLPTATTVVVIRNRSKTCQMATYADVFSVSRRNDGWSPTLGKSCQALTQTRFGALTVCRKATCNSSPCLRCAYSCEKQQQSLLNLKLRRNAGIGIWLGRCAESKNDDNNLNYCF</sequence>
<dbReference type="Proteomes" id="UP000018817">
    <property type="component" value="Unassembled WGS sequence"/>
</dbReference>
<dbReference type="EMBL" id="KI669566">
    <property type="protein sequence ID" value="ETN18288.1"/>
    <property type="molecule type" value="Genomic_DNA"/>
</dbReference>
<reference evidence="2" key="1">
    <citation type="submission" date="2011-12" db="EMBL/GenBank/DDBJ databases">
        <authorList>
            <consortium name="The Broad Institute Genome Sequencing Platform"/>
            <person name="Russ C."/>
            <person name="Tyler B."/>
            <person name="Panabieres F."/>
            <person name="Shan W."/>
            <person name="Tripathy S."/>
            <person name="Grunwald N."/>
            <person name="Machado M."/>
            <person name="Young S.K."/>
            <person name="Zeng Q."/>
            <person name="Gargeya S."/>
            <person name="Fitzgerald M."/>
            <person name="Haas B."/>
            <person name="Abouelleil A."/>
            <person name="Alvarado L."/>
            <person name="Arachchi H.M."/>
            <person name="Berlin A."/>
            <person name="Chapman S.B."/>
            <person name="Gearin G."/>
            <person name="Goldberg J."/>
            <person name="Griggs A."/>
            <person name="Gujja S."/>
            <person name="Hansen M."/>
            <person name="Heiman D."/>
            <person name="Howarth C."/>
            <person name="Larimer J."/>
            <person name="Lui A."/>
            <person name="MacDonald P.J.P."/>
            <person name="McCowen C."/>
            <person name="Montmayeur A."/>
            <person name="Murphy C."/>
            <person name="Neiman D."/>
            <person name="Pearson M."/>
            <person name="Priest M."/>
            <person name="Roberts A."/>
            <person name="Saif S."/>
            <person name="Shea T."/>
            <person name="Sisk P."/>
            <person name="Stolte C."/>
            <person name="Sykes S."/>
            <person name="Wortman J."/>
            <person name="Nusbaum C."/>
            <person name="Birren B."/>
        </authorList>
    </citation>
    <scope>NUCLEOTIDE SEQUENCE [LARGE SCALE GENOMIC DNA]</scope>
    <source>
        <strain evidence="2">INRA-310</strain>
    </source>
</reference>
<dbReference type="RefSeq" id="XP_008896589.1">
    <property type="nucleotide sequence ID" value="XM_008898341.1"/>
</dbReference>
<name>W2QYX1_PHYN3</name>
<accession>W2QYX1</accession>
<gene>
    <name evidence="1" type="ORF">PPTG_21541</name>
</gene>
<organism evidence="1 2">
    <name type="scientific">Phytophthora nicotianae (strain INRA-310)</name>
    <name type="common">Phytophthora parasitica</name>
    <dbReference type="NCBI Taxonomy" id="761204"/>
    <lineage>
        <taxon>Eukaryota</taxon>
        <taxon>Sar</taxon>
        <taxon>Stramenopiles</taxon>
        <taxon>Oomycota</taxon>
        <taxon>Peronosporomycetes</taxon>
        <taxon>Peronosporales</taxon>
        <taxon>Peronosporaceae</taxon>
        <taxon>Phytophthora</taxon>
    </lineage>
</organism>
<reference evidence="1 2" key="2">
    <citation type="submission" date="2013-11" db="EMBL/GenBank/DDBJ databases">
        <title>The Genome Sequence of Phytophthora parasitica INRA-310.</title>
        <authorList>
            <consortium name="The Broad Institute Genomics Platform"/>
            <person name="Russ C."/>
            <person name="Tyler B."/>
            <person name="Panabieres F."/>
            <person name="Shan W."/>
            <person name="Tripathy S."/>
            <person name="Grunwald N."/>
            <person name="Machado M."/>
            <person name="Johnson C.S."/>
            <person name="Arredondo F."/>
            <person name="Hong C."/>
            <person name="Coffey M."/>
            <person name="Young S.K."/>
            <person name="Zeng Q."/>
            <person name="Gargeya S."/>
            <person name="Fitzgerald M."/>
            <person name="Abouelleil A."/>
            <person name="Alvarado L."/>
            <person name="Chapman S.B."/>
            <person name="Gainer-Dewar J."/>
            <person name="Goldberg J."/>
            <person name="Griggs A."/>
            <person name="Gujja S."/>
            <person name="Hansen M."/>
            <person name="Howarth C."/>
            <person name="Imamovic A."/>
            <person name="Ireland A."/>
            <person name="Larimer J."/>
            <person name="McCowan C."/>
            <person name="Murphy C."/>
            <person name="Pearson M."/>
            <person name="Poon T.W."/>
            <person name="Priest M."/>
            <person name="Roberts A."/>
            <person name="Saif S."/>
            <person name="Shea T."/>
            <person name="Sykes S."/>
            <person name="Wortman J."/>
            <person name="Nusbaum C."/>
            <person name="Birren B."/>
        </authorList>
    </citation>
    <scope>NUCLEOTIDE SEQUENCE [LARGE SCALE GENOMIC DNA]</scope>
    <source>
        <strain evidence="1 2">INRA-310</strain>
    </source>
</reference>
<dbReference type="VEuPathDB" id="FungiDB:PPTG_21541"/>
<protein>
    <submittedName>
        <fullName evidence="1">Uncharacterized protein</fullName>
    </submittedName>
</protein>
<dbReference type="GeneID" id="20190140"/>
<dbReference type="AlphaFoldDB" id="W2QYX1"/>
<proteinExistence type="predicted"/>